<organism evidence="1">
    <name type="scientific">hydrothermal vent metagenome</name>
    <dbReference type="NCBI Taxonomy" id="652676"/>
    <lineage>
        <taxon>unclassified sequences</taxon>
        <taxon>metagenomes</taxon>
        <taxon>ecological metagenomes</taxon>
    </lineage>
</organism>
<reference evidence="1" key="1">
    <citation type="submission" date="2016-10" db="EMBL/GenBank/DDBJ databases">
        <authorList>
            <person name="de Groot N.N."/>
        </authorList>
    </citation>
    <scope>NUCLEOTIDE SEQUENCE</scope>
</reference>
<dbReference type="AlphaFoldDB" id="A0A1W1CSK2"/>
<accession>A0A1W1CSK2</accession>
<sequence length="42" mass="5243">MRDVSEEQLKKWIKLIQDNNKPCYQRLGYLQRELERLLEDIH</sequence>
<gene>
    <name evidence="1" type="ORF">MNB_SV-14-1736</name>
</gene>
<evidence type="ECO:0000313" key="1">
    <source>
        <dbReference type="EMBL" id="SFV68651.1"/>
    </source>
</evidence>
<protein>
    <submittedName>
        <fullName evidence="1">Uncharacterized protein</fullName>
    </submittedName>
</protein>
<name>A0A1W1CSK2_9ZZZZ</name>
<proteinExistence type="predicted"/>
<dbReference type="EMBL" id="FPHN01000254">
    <property type="protein sequence ID" value="SFV68651.1"/>
    <property type="molecule type" value="Genomic_DNA"/>
</dbReference>